<proteinExistence type="predicted"/>
<evidence type="ECO:0008006" key="4">
    <source>
        <dbReference type="Google" id="ProtNLM"/>
    </source>
</evidence>
<protein>
    <recommendedName>
        <fullName evidence="4">Tail assembly chaperone</fullName>
    </recommendedName>
</protein>
<evidence type="ECO:0000313" key="3">
    <source>
        <dbReference type="Proteomes" id="UP001197247"/>
    </source>
</evidence>
<sequence>MRTLYPFTLPRGYLAPDGSVHREGMMRLATGRDELEPLRDPFVTGADDPRLTVLVLARVVEKLGTITHVTPNEIEGLFAADLAFLQEFYSVVNFGDQESYEKLLSSAGRPRTELSVPTPVPAGVHHLTDTVVELDGPSPPENAVNPSAPAAPGRVPGPAMRRDAILEMVAPGSRG</sequence>
<evidence type="ECO:0000313" key="2">
    <source>
        <dbReference type="EMBL" id="MBT0768217.1"/>
    </source>
</evidence>
<evidence type="ECO:0000256" key="1">
    <source>
        <dbReference type="SAM" id="MobiDB-lite"/>
    </source>
</evidence>
<comment type="caution">
    <text evidence="2">The sequence shown here is derived from an EMBL/GenBank/DDBJ whole genome shotgun (WGS) entry which is preliminary data.</text>
</comment>
<dbReference type="EMBL" id="JAHBAY010000002">
    <property type="protein sequence ID" value="MBT0768217.1"/>
    <property type="molecule type" value="Genomic_DNA"/>
</dbReference>
<dbReference type="RefSeq" id="WP_214154521.1">
    <property type="nucleotide sequence ID" value="NZ_JAHBAY010000002.1"/>
</dbReference>
<name>A0ABS5TAW6_9ACTN</name>
<keyword evidence="3" id="KW-1185">Reference proteome</keyword>
<feature type="region of interest" description="Disordered" evidence="1">
    <location>
        <begin position="135"/>
        <end position="158"/>
    </location>
</feature>
<accession>A0ABS5TAW6</accession>
<dbReference type="Proteomes" id="UP001197247">
    <property type="component" value="Unassembled WGS sequence"/>
</dbReference>
<feature type="compositionally biased region" description="Low complexity" evidence="1">
    <location>
        <begin position="148"/>
        <end position="158"/>
    </location>
</feature>
<organism evidence="2 3">
    <name type="scientific">Kineosporia corallincola</name>
    <dbReference type="NCBI Taxonomy" id="2835133"/>
    <lineage>
        <taxon>Bacteria</taxon>
        <taxon>Bacillati</taxon>
        <taxon>Actinomycetota</taxon>
        <taxon>Actinomycetes</taxon>
        <taxon>Kineosporiales</taxon>
        <taxon>Kineosporiaceae</taxon>
        <taxon>Kineosporia</taxon>
    </lineage>
</organism>
<gene>
    <name evidence="2" type="ORF">KIH74_04740</name>
</gene>
<reference evidence="2 3" key="1">
    <citation type="submission" date="2021-05" db="EMBL/GenBank/DDBJ databases">
        <title>Kineosporia and Streptomyces sp. nov. two new marine actinobacteria isolated from Coral.</title>
        <authorList>
            <person name="Buangrab K."/>
            <person name="Sutthacheep M."/>
            <person name="Yeemin T."/>
            <person name="Harunari E."/>
            <person name="Igarashi Y."/>
            <person name="Kanchanasin P."/>
            <person name="Tanasupawat S."/>
            <person name="Phongsopitanun W."/>
        </authorList>
    </citation>
    <scope>NUCLEOTIDE SEQUENCE [LARGE SCALE GENOMIC DNA]</scope>
    <source>
        <strain evidence="2 3">J2-2</strain>
    </source>
</reference>